<reference evidence="2 3" key="1">
    <citation type="submission" date="2014-11" db="EMBL/GenBank/DDBJ databases">
        <title>Symbiosis island explosion on the genome of extra-slow-growing strains of soybean bradyrhizobia with massive insertion sequences.</title>
        <authorList>
            <person name="Iida T."/>
            <person name="Minamisawa K."/>
        </authorList>
    </citation>
    <scope>NUCLEOTIDE SEQUENCE [LARGE SCALE GENOMIC DNA]</scope>
    <source>
        <strain evidence="2 3">NK6</strain>
    </source>
</reference>
<proteinExistence type="predicted"/>
<gene>
    <name evidence="2" type="ORF">NK6_8168</name>
</gene>
<dbReference type="EMBL" id="AP014685">
    <property type="protein sequence ID" value="BAR61317.1"/>
    <property type="molecule type" value="Genomic_DNA"/>
</dbReference>
<name>A0A0E4BVM8_9BRAD</name>
<evidence type="ECO:0000313" key="2">
    <source>
        <dbReference type="EMBL" id="BAR61317.1"/>
    </source>
</evidence>
<evidence type="ECO:0000313" key="3">
    <source>
        <dbReference type="Proteomes" id="UP000063308"/>
    </source>
</evidence>
<protein>
    <recommendedName>
        <fullName evidence="1">SnoaL-like domain-containing protein</fullName>
    </recommendedName>
</protein>
<evidence type="ECO:0000259" key="1">
    <source>
        <dbReference type="Pfam" id="PF12680"/>
    </source>
</evidence>
<dbReference type="SUPFAM" id="SSF54427">
    <property type="entry name" value="NTF2-like"/>
    <property type="match status" value="1"/>
</dbReference>
<dbReference type="Proteomes" id="UP000063308">
    <property type="component" value="Chromosome"/>
</dbReference>
<dbReference type="AlphaFoldDB" id="A0A0E4BVM8"/>
<organism evidence="2 3">
    <name type="scientific">Bradyrhizobium diazoefficiens</name>
    <dbReference type="NCBI Taxonomy" id="1355477"/>
    <lineage>
        <taxon>Bacteria</taxon>
        <taxon>Pseudomonadati</taxon>
        <taxon>Pseudomonadota</taxon>
        <taxon>Alphaproteobacteria</taxon>
        <taxon>Hyphomicrobiales</taxon>
        <taxon>Nitrobacteraceae</taxon>
        <taxon>Bradyrhizobium</taxon>
    </lineage>
</organism>
<dbReference type="Gene3D" id="3.10.450.50">
    <property type="match status" value="1"/>
</dbReference>
<dbReference type="InterPro" id="IPR032710">
    <property type="entry name" value="NTF2-like_dom_sf"/>
</dbReference>
<dbReference type="RefSeq" id="WP_060911684.1">
    <property type="nucleotide sequence ID" value="NZ_CP126038.1"/>
</dbReference>
<dbReference type="Pfam" id="PF12680">
    <property type="entry name" value="SnoaL_2"/>
    <property type="match status" value="1"/>
</dbReference>
<feature type="domain" description="SnoaL-like" evidence="1">
    <location>
        <begin position="15"/>
        <end position="96"/>
    </location>
</feature>
<dbReference type="InterPro" id="IPR037401">
    <property type="entry name" value="SnoaL-like"/>
</dbReference>
<sequence>MSQHHQPSTLAALGRTWVEAWNARDLERVLTLYDEAAVMTSDRIPALGFDASGTVRGKDALRAYWGKALGLLPELHFSLIDLFVSPDSVVVFYANERGKKICEYLRVNDAGLIVQGSANHLPQ</sequence>
<accession>A0A0E4BVM8</accession>